<dbReference type="RefSeq" id="WP_088531308.1">
    <property type="nucleotide sequence ID" value="NZ_CP021646.1"/>
</dbReference>
<proteinExistence type="predicted"/>
<dbReference type="InterPro" id="IPR008526">
    <property type="entry name" value="YedI"/>
</dbReference>
<protein>
    <submittedName>
        <fullName evidence="2">DUF808 domain-containing protein</fullName>
    </submittedName>
</protein>
<dbReference type="PANTHER" id="PTHR30503">
    <property type="entry name" value="INNER MEMBRANE PROTEIN YEDI"/>
    <property type="match status" value="1"/>
</dbReference>
<keyword evidence="1" id="KW-0812">Transmembrane</keyword>
<feature type="transmembrane region" description="Helical" evidence="1">
    <location>
        <begin position="165"/>
        <end position="189"/>
    </location>
</feature>
<gene>
    <name evidence="2" type="ORF">D0511_05085</name>
</gene>
<dbReference type="Proteomes" id="UP000258102">
    <property type="component" value="Chromosome 1"/>
</dbReference>
<feature type="transmembrane region" description="Helical" evidence="1">
    <location>
        <begin position="269"/>
        <end position="297"/>
    </location>
</feature>
<evidence type="ECO:0000313" key="3">
    <source>
        <dbReference type="Proteomes" id="UP000258102"/>
    </source>
</evidence>
<evidence type="ECO:0000256" key="1">
    <source>
        <dbReference type="SAM" id="Phobius"/>
    </source>
</evidence>
<sequence>MPSANLLALLDDVAALTKLAATKTAPVLGDDLAVNAEQLSGGIKPDRELAVVWKVFKGSLLNKFILVPVALAFSYFAPFMIPIMLILGALYLLFEGGEKILHAIFHRQEQQQETDEFVKALEDERVDLVEFEKDKIKGAIVTDFVLSAEIIIIALGAIADQPFEKQAIVLSLIGLALTIGVYGIVALIVKLDDIGLAMIKDASKTTLAAIKRGVGKGLLYFANGLMKFLSVAGVLAMLLVGVDILAHQFHLLEEIVHAIEELLPAMSWLLSIIAKLGLGAVIGVIIAAVLSQLLAVFKKHK</sequence>
<name>A0AAD0RGZ2_PSEO7</name>
<dbReference type="EMBL" id="CP031761">
    <property type="protein sequence ID" value="AXR01513.1"/>
    <property type="molecule type" value="Genomic_DNA"/>
</dbReference>
<dbReference type="PIRSF" id="PIRSF016660">
    <property type="entry name" value="YedI"/>
    <property type="match status" value="1"/>
</dbReference>
<keyword evidence="1" id="KW-1133">Transmembrane helix</keyword>
<keyword evidence="1" id="KW-0472">Membrane</keyword>
<dbReference type="Pfam" id="PF05661">
    <property type="entry name" value="DUF808"/>
    <property type="match status" value="1"/>
</dbReference>
<feature type="transmembrane region" description="Helical" evidence="1">
    <location>
        <begin position="228"/>
        <end position="249"/>
    </location>
</feature>
<dbReference type="AlphaFoldDB" id="A0AAD0RGZ2"/>
<reference evidence="2 3" key="1">
    <citation type="submission" date="2018-08" db="EMBL/GenBank/DDBJ databases">
        <title>Whole Genome Sequences of Two Pseudoalteromonas piscicida Strains, DE1-A and DE2-A, which Exhibit Strong Antibacterial Activity against Vibrio vulnificus.</title>
        <authorList>
            <person name="Richards G.P."/>
            <person name="Needleman D.S."/>
            <person name="Watson M.A."/>
            <person name="Polson S.W."/>
        </authorList>
    </citation>
    <scope>NUCLEOTIDE SEQUENCE [LARGE SCALE GENOMIC DNA]</scope>
    <source>
        <strain evidence="2 3">DE2-A</strain>
    </source>
</reference>
<accession>A0AAD0RGZ2</accession>
<organism evidence="2 3">
    <name type="scientific">Pseudoalteromonas piscicida</name>
    <dbReference type="NCBI Taxonomy" id="43662"/>
    <lineage>
        <taxon>Bacteria</taxon>
        <taxon>Pseudomonadati</taxon>
        <taxon>Pseudomonadota</taxon>
        <taxon>Gammaproteobacteria</taxon>
        <taxon>Alteromonadales</taxon>
        <taxon>Pseudoalteromonadaceae</taxon>
        <taxon>Pseudoalteromonas</taxon>
    </lineage>
</organism>
<dbReference type="GO" id="GO:0005886">
    <property type="term" value="C:plasma membrane"/>
    <property type="evidence" value="ECO:0007669"/>
    <property type="project" value="TreeGrafter"/>
</dbReference>
<feature type="transmembrane region" description="Helical" evidence="1">
    <location>
        <begin position="65"/>
        <end position="94"/>
    </location>
</feature>
<feature type="transmembrane region" description="Helical" evidence="1">
    <location>
        <begin position="140"/>
        <end position="159"/>
    </location>
</feature>
<dbReference type="PANTHER" id="PTHR30503:SF3">
    <property type="entry name" value="INNER MEMBRANE PROTEIN YEDI"/>
    <property type="match status" value="1"/>
</dbReference>
<dbReference type="KEGG" id="ppis:B1L02_12645"/>
<evidence type="ECO:0000313" key="2">
    <source>
        <dbReference type="EMBL" id="AXR01513.1"/>
    </source>
</evidence>